<evidence type="ECO:0000313" key="2">
    <source>
        <dbReference type="Proteomes" id="UP000282028"/>
    </source>
</evidence>
<reference evidence="1 2" key="1">
    <citation type="submission" date="2018-10" db="EMBL/GenBank/DDBJ databases">
        <title>Phylogenomics of Brevibacillus.</title>
        <authorList>
            <person name="Dunlap C."/>
        </authorList>
    </citation>
    <scope>NUCLEOTIDE SEQUENCE [LARGE SCALE GENOMIC DNA]</scope>
    <source>
        <strain evidence="1 2">JCM 12215</strain>
    </source>
</reference>
<name>A0A3M8C1F5_9BACL</name>
<evidence type="ECO:0000313" key="1">
    <source>
        <dbReference type="EMBL" id="RNB69494.1"/>
    </source>
</evidence>
<comment type="caution">
    <text evidence="1">The sequence shown here is derived from an EMBL/GenBank/DDBJ whole genome shotgun (WGS) entry which is preliminary data.</text>
</comment>
<organism evidence="1 2">
    <name type="scientific">Brevibacillus invocatus</name>
    <dbReference type="NCBI Taxonomy" id="173959"/>
    <lineage>
        <taxon>Bacteria</taxon>
        <taxon>Bacillati</taxon>
        <taxon>Bacillota</taxon>
        <taxon>Bacilli</taxon>
        <taxon>Bacillales</taxon>
        <taxon>Paenibacillaceae</taxon>
        <taxon>Brevibacillus</taxon>
    </lineage>
</organism>
<dbReference type="InterPro" id="IPR058930">
    <property type="entry name" value="YwzD"/>
</dbReference>
<sequence>MSNSDGRLNQETLLQIMLQAYQLGMQKKEIDSRMIIDSLTTALKPYFPQEEQVGRATLSTRSQQEAIG</sequence>
<keyword evidence="2" id="KW-1185">Reference proteome</keyword>
<protein>
    <submittedName>
        <fullName evidence="1">Uncharacterized protein</fullName>
    </submittedName>
</protein>
<proteinExistence type="predicted"/>
<dbReference type="Proteomes" id="UP000282028">
    <property type="component" value="Unassembled WGS sequence"/>
</dbReference>
<dbReference type="EMBL" id="RHHR01000037">
    <property type="protein sequence ID" value="RNB69494.1"/>
    <property type="molecule type" value="Genomic_DNA"/>
</dbReference>
<dbReference type="AlphaFoldDB" id="A0A3M8C1F5"/>
<dbReference type="RefSeq" id="WP_122910462.1">
    <property type="nucleotide sequence ID" value="NZ_CBCSBE010000015.1"/>
</dbReference>
<accession>A0A3M8C1F5</accession>
<dbReference type="OrthoDB" id="2468994at2"/>
<gene>
    <name evidence="1" type="ORF">EDM52_18650</name>
</gene>
<dbReference type="Pfam" id="PF26162">
    <property type="entry name" value="YwzD"/>
    <property type="match status" value="1"/>
</dbReference>